<evidence type="ECO:0000256" key="1">
    <source>
        <dbReference type="ARBA" id="ARBA00004123"/>
    </source>
</evidence>
<dbReference type="Pfam" id="PF03638">
    <property type="entry name" value="TCR"/>
    <property type="match status" value="2"/>
</dbReference>
<evidence type="ECO:0000256" key="2">
    <source>
        <dbReference type="ARBA" id="ARBA00007267"/>
    </source>
</evidence>
<organism evidence="5 6">
    <name type="scientific">Paramecium primaurelia</name>
    <dbReference type="NCBI Taxonomy" id="5886"/>
    <lineage>
        <taxon>Eukaryota</taxon>
        <taxon>Sar</taxon>
        <taxon>Alveolata</taxon>
        <taxon>Ciliophora</taxon>
        <taxon>Intramacronucleata</taxon>
        <taxon>Oligohymenophorea</taxon>
        <taxon>Peniculida</taxon>
        <taxon>Parameciidae</taxon>
        <taxon>Paramecium</taxon>
    </lineage>
</organism>
<comment type="caution">
    <text evidence="5">The sequence shown here is derived from an EMBL/GenBank/DDBJ whole genome shotgun (WGS) entry which is preliminary data.</text>
</comment>
<dbReference type="PROSITE" id="PS51634">
    <property type="entry name" value="CRC"/>
    <property type="match status" value="1"/>
</dbReference>
<dbReference type="AlphaFoldDB" id="A0A8S1L6F4"/>
<dbReference type="InterPro" id="IPR033467">
    <property type="entry name" value="Tesmin/TSO1-like_CXC"/>
</dbReference>
<dbReference type="InterPro" id="IPR028307">
    <property type="entry name" value="Lin-54_fam"/>
</dbReference>
<dbReference type="EMBL" id="CAJJDM010000034">
    <property type="protein sequence ID" value="CAD8063630.1"/>
    <property type="molecule type" value="Genomic_DNA"/>
</dbReference>
<reference evidence="5" key="1">
    <citation type="submission" date="2021-01" db="EMBL/GenBank/DDBJ databases">
        <authorList>
            <consortium name="Genoscope - CEA"/>
            <person name="William W."/>
        </authorList>
    </citation>
    <scope>NUCLEOTIDE SEQUENCE</scope>
</reference>
<dbReference type="InterPro" id="IPR005172">
    <property type="entry name" value="CRC"/>
</dbReference>
<protein>
    <recommendedName>
        <fullName evidence="4">CRC domain-containing protein</fullName>
    </recommendedName>
</protein>
<dbReference type="PANTHER" id="PTHR12446">
    <property type="entry name" value="TESMIN/TSO1-RELATED"/>
    <property type="match status" value="1"/>
</dbReference>
<feature type="domain" description="CRC" evidence="4">
    <location>
        <begin position="127"/>
        <end position="235"/>
    </location>
</feature>
<sequence length="247" mass="29449">MSSINQESQFRKHSDVTAISQYNPKDQELDQYFEDFALPALQKFQSNISDQDFLLNEKMQNANSYEQEYGICINDNQVKENLQTACFQQPEQNNRNIQNNSHMNKRNRRITHYNEFFDKDVDEHNLNNSPCKCSKSHCLLLYCTCFHRNIECSELCKCYDCHNKQDYSQFRKQALEKVKLKQQRLKHDDDLFDKATIWGCQCRKSQCKKNYCECFIRNKKCSSLCKCNNCENKKRIPINKKIVKCEH</sequence>
<proteinExistence type="inferred from homology"/>
<dbReference type="Proteomes" id="UP000688137">
    <property type="component" value="Unassembled WGS sequence"/>
</dbReference>
<comment type="similarity">
    <text evidence="2">Belongs to the lin-54 family.</text>
</comment>
<evidence type="ECO:0000313" key="5">
    <source>
        <dbReference type="EMBL" id="CAD8063630.1"/>
    </source>
</evidence>
<evidence type="ECO:0000313" key="6">
    <source>
        <dbReference type="Proteomes" id="UP000688137"/>
    </source>
</evidence>
<evidence type="ECO:0000259" key="4">
    <source>
        <dbReference type="PROSITE" id="PS51634"/>
    </source>
</evidence>
<gene>
    <name evidence="5" type="ORF">PPRIM_AZ9-3.1.T0350061</name>
</gene>
<dbReference type="SMART" id="SM01114">
    <property type="entry name" value="CXC"/>
    <property type="match status" value="2"/>
</dbReference>
<evidence type="ECO:0000256" key="3">
    <source>
        <dbReference type="ARBA" id="ARBA00023242"/>
    </source>
</evidence>
<accession>A0A8S1L6F4</accession>
<dbReference type="GO" id="GO:0005634">
    <property type="term" value="C:nucleus"/>
    <property type="evidence" value="ECO:0007669"/>
    <property type="project" value="UniProtKB-SubCell"/>
</dbReference>
<name>A0A8S1L6F4_PARPR</name>
<dbReference type="OMA" id="KCNNCEN"/>
<dbReference type="GO" id="GO:0006355">
    <property type="term" value="P:regulation of DNA-templated transcription"/>
    <property type="evidence" value="ECO:0007669"/>
    <property type="project" value="TreeGrafter"/>
</dbReference>
<keyword evidence="6" id="KW-1185">Reference proteome</keyword>
<keyword evidence="3" id="KW-0539">Nucleus</keyword>
<comment type="subcellular location">
    <subcellularLocation>
        <location evidence="1">Nucleus</location>
    </subcellularLocation>
</comment>
<dbReference type="PANTHER" id="PTHR12446:SF34">
    <property type="entry name" value="PROTEIN LIN-54 HOMOLOG"/>
    <property type="match status" value="1"/>
</dbReference>